<evidence type="ECO:0000313" key="2">
    <source>
        <dbReference type="Proteomes" id="UP001163321"/>
    </source>
</evidence>
<gene>
    <name evidence="1" type="ORF">PsorP6_002039</name>
</gene>
<comment type="caution">
    <text evidence="1">The sequence shown here is derived from an EMBL/GenBank/DDBJ whole genome shotgun (WGS) entry which is preliminary data.</text>
</comment>
<reference evidence="1 2" key="1">
    <citation type="journal article" date="2022" name="bioRxiv">
        <title>The genome of the oomycete Peronosclerospora sorghi, a cosmopolitan pathogen of maize and sorghum, is inflated with dispersed pseudogenes.</title>
        <authorList>
            <person name="Fletcher K."/>
            <person name="Martin F."/>
            <person name="Isakeit T."/>
            <person name="Cavanaugh K."/>
            <person name="Magill C."/>
            <person name="Michelmore R."/>
        </authorList>
    </citation>
    <scope>NUCLEOTIDE SEQUENCE [LARGE SCALE GENOMIC DNA]</scope>
    <source>
        <strain evidence="1">P6</strain>
    </source>
</reference>
<accession>A0ACC0WWY5</accession>
<organism evidence="1 2">
    <name type="scientific">Peronosclerospora sorghi</name>
    <dbReference type="NCBI Taxonomy" id="230839"/>
    <lineage>
        <taxon>Eukaryota</taxon>
        <taxon>Sar</taxon>
        <taxon>Stramenopiles</taxon>
        <taxon>Oomycota</taxon>
        <taxon>Peronosporomycetes</taxon>
        <taxon>Peronosporales</taxon>
        <taxon>Peronosporaceae</taxon>
        <taxon>Peronosclerospora</taxon>
    </lineage>
</organism>
<evidence type="ECO:0000313" key="1">
    <source>
        <dbReference type="EMBL" id="KAI9923309.1"/>
    </source>
</evidence>
<name>A0ACC0WWY5_9STRA</name>
<protein>
    <submittedName>
        <fullName evidence="1">Uncharacterized protein</fullName>
    </submittedName>
</protein>
<dbReference type="EMBL" id="CM047580">
    <property type="protein sequence ID" value="KAI9923309.1"/>
    <property type="molecule type" value="Genomic_DNA"/>
</dbReference>
<sequence length="70" mass="8165">MFFLVMAMELQFFAHHANRKIINVEDVMLCARKHPSLTSQLQKYQRETLNSNSATTPGSRKRLRNIEDSN</sequence>
<keyword evidence="2" id="KW-1185">Reference proteome</keyword>
<proteinExistence type="predicted"/>
<dbReference type="Proteomes" id="UP001163321">
    <property type="component" value="Chromosome 1"/>
</dbReference>